<dbReference type="AlphaFoldDB" id="A0A511J7I7"/>
<feature type="transmembrane region" description="Helical" evidence="1">
    <location>
        <begin position="83"/>
        <end position="104"/>
    </location>
</feature>
<accession>A0A511J7I7</accession>
<dbReference type="GO" id="GO:0005886">
    <property type="term" value="C:plasma membrane"/>
    <property type="evidence" value="ECO:0007669"/>
    <property type="project" value="UniProtKB-SubCell"/>
</dbReference>
<dbReference type="EMBL" id="BJWG01000002">
    <property type="protein sequence ID" value="GEL93955.1"/>
    <property type="molecule type" value="Genomic_DNA"/>
</dbReference>
<protein>
    <submittedName>
        <fullName evidence="2">ABC transporter permease</fullName>
    </submittedName>
</protein>
<dbReference type="Pfam" id="PF12679">
    <property type="entry name" value="ABC2_membrane_2"/>
    <property type="match status" value="1"/>
</dbReference>
<reference evidence="2 3" key="1">
    <citation type="submission" date="2019-07" db="EMBL/GenBank/DDBJ databases">
        <title>Whole genome shotgun sequence of Cellulomonas composti NBRC 100758.</title>
        <authorList>
            <person name="Hosoyama A."/>
            <person name="Uohara A."/>
            <person name="Ohji S."/>
            <person name="Ichikawa N."/>
        </authorList>
    </citation>
    <scope>NUCLEOTIDE SEQUENCE [LARGE SCALE GENOMIC DNA]</scope>
    <source>
        <strain evidence="2 3">NBRC 100758</strain>
    </source>
</reference>
<feature type="transmembrane region" description="Helical" evidence="1">
    <location>
        <begin position="333"/>
        <end position="353"/>
    </location>
</feature>
<organism evidence="2 3">
    <name type="scientific">Cellulomonas composti</name>
    <dbReference type="NCBI Taxonomy" id="266130"/>
    <lineage>
        <taxon>Bacteria</taxon>
        <taxon>Bacillati</taxon>
        <taxon>Actinomycetota</taxon>
        <taxon>Actinomycetes</taxon>
        <taxon>Micrococcales</taxon>
        <taxon>Cellulomonadaceae</taxon>
        <taxon>Cellulomonas</taxon>
    </lineage>
</organism>
<evidence type="ECO:0000313" key="3">
    <source>
        <dbReference type="Proteomes" id="UP000321720"/>
    </source>
</evidence>
<keyword evidence="1" id="KW-0812">Transmembrane</keyword>
<keyword evidence="1" id="KW-0472">Membrane</keyword>
<keyword evidence="3" id="KW-1185">Reference proteome</keyword>
<dbReference type="RefSeq" id="WP_146841581.1">
    <property type="nucleotide sequence ID" value="NZ_BJWG01000002.1"/>
</dbReference>
<dbReference type="GO" id="GO:0140359">
    <property type="term" value="F:ABC-type transporter activity"/>
    <property type="evidence" value="ECO:0007669"/>
    <property type="project" value="InterPro"/>
</dbReference>
<comment type="caution">
    <text evidence="2">The sequence shown here is derived from an EMBL/GenBank/DDBJ whole genome shotgun (WGS) entry which is preliminary data.</text>
</comment>
<feature type="transmembrane region" description="Helical" evidence="1">
    <location>
        <begin position="171"/>
        <end position="194"/>
    </location>
</feature>
<evidence type="ECO:0000256" key="1">
    <source>
        <dbReference type="SAM" id="Phobius"/>
    </source>
</evidence>
<dbReference type="Proteomes" id="UP000321720">
    <property type="component" value="Unassembled WGS sequence"/>
</dbReference>
<keyword evidence="1" id="KW-1133">Transmembrane helix</keyword>
<evidence type="ECO:0000313" key="2">
    <source>
        <dbReference type="EMBL" id="GEL93955.1"/>
    </source>
</evidence>
<gene>
    <name evidence="2" type="ORF">CCO02nite_06130</name>
</gene>
<feature type="transmembrane region" description="Helical" evidence="1">
    <location>
        <begin position="137"/>
        <end position="159"/>
    </location>
</feature>
<dbReference type="PANTHER" id="PTHR43471">
    <property type="entry name" value="ABC TRANSPORTER PERMEASE"/>
    <property type="match status" value="1"/>
</dbReference>
<sequence>MTTTLDESPSTETTRARDVWGLSAHGVRTVAALELRQRVRSTRWVVALIVWVVVIGAITVLISGAIGQLFGTSDSSLSDEHGALLYSAVVFLVLGLGLLVTPTLSSTSVNGDRAAGTLATLQVTLLTPAEIAFGKVLASWVAACAFLVASTPFLAFAIATGSTPWVSLLRVVLIVSLLLASVCAIGLGMSALVARGAGSTVLTFVVVAATTFLAPLLFGLTYPAVSHDEQVQVWSMPASWTGEGDMTCEWTTQQRSVGHTERTWWLLAINPFVITADGAGTPASSSQGASDGDALGGLRDVVRQVRSGPTAGLNECWNDPDSFPSQDAVTAPVWPWGLAANLLLGAAGLVVAIRRLTVPRRTLPRGTRVA</sequence>
<name>A0A511J7I7_9CELL</name>
<proteinExistence type="predicted"/>
<dbReference type="OrthoDB" id="149032at2"/>
<feature type="transmembrane region" description="Helical" evidence="1">
    <location>
        <begin position="44"/>
        <end position="71"/>
    </location>
</feature>
<feature type="transmembrane region" description="Helical" evidence="1">
    <location>
        <begin position="201"/>
        <end position="225"/>
    </location>
</feature>